<evidence type="ECO:0000256" key="2">
    <source>
        <dbReference type="SAM" id="SignalP"/>
    </source>
</evidence>
<dbReference type="EMBL" id="KZ351504">
    <property type="protein sequence ID" value="PIO62923.1"/>
    <property type="molecule type" value="Genomic_DNA"/>
</dbReference>
<evidence type="ECO:0000256" key="1">
    <source>
        <dbReference type="SAM" id="MobiDB-lite"/>
    </source>
</evidence>
<feature type="chain" id="PRO_5013708497" evidence="2">
    <location>
        <begin position="20"/>
        <end position="182"/>
    </location>
</feature>
<evidence type="ECO:0000313" key="3">
    <source>
        <dbReference type="EMBL" id="PIO62923.1"/>
    </source>
</evidence>
<feature type="compositionally biased region" description="Low complexity" evidence="1">
    <location>
        <begin position="91"/>
        <end position="104"/>
    </location>
</feature>
<dbReference type="Proteomes" id="UP000230423">
    <property type="component" value="Unassembled WGS sequence"/>
</dbReference>
<dbReference type="OrthoDB" id="5876161at2759"/>
<organism evidence="3 4">
    <name type="scientific">Teladorsagia circumcincta</name>
    <name type="common">Brown stomach worm</name>
    <name type="synonym">Ostertagia circumcincta</name>
    <dbReference type="NCBI Taxonomy" id="45464"/>
    <lineage>
        <taxon>Eukaryota</taxon>
        <taxon>Metazoa</taxon>
        <taxon>Ecdysozoa</taxon>
        <taxon>Nematoda</taxon>
        <taxon>Chromadorea</taxon>
        <taxon>Rhabditida</taxon>
        <taxon>Rhabditina</taxon>
        <taxon>Rhabditomorpha</taxon>
        <taxon>Strongyloidea</taxon>
        <taxon>Trichostrongylidae</taxon>
        <taxon>Teladorsagia</taxon>
    </lineage>
</organism>
<keyword evidence="2" id="KW-0732">Signal</keyword>
<sequence>MSYATVVTATFLFATCVQAQFDYNPWGRFGPDFNPGPQSPYQNNGNNRWNPFSPNFDPVPHGGVFDPNWGKNLENKIKQEVKDSLRKHGQNNGSGSTSNISGININTENGQTVVSLTINGKRFMATFPEGTSISTSTRSFYSDGQRVQETLITVNGVTYILRTINGQTTAVGSNNPFHATSR</sequence>
<evidence type="ECO:0000313" key="4">
    <source>
        <dbReference type="Proteomes" id="UP000230423"/>
    </source>
</evidence>
<protein>
    <submittedName>
        <fullName evidence="3">Uncharacterized protein</fullName>
    </submittedName>
</protein>
<dbReference type="AlphaFoldDB" id="A0A2G9TY54"/>
<accession>A0A2G9TY54</accession>
<keyword evidence="4" id="KW-1185">Reference proteome</keyword>
<gene>
    <name evidence="3" type="ORF">TELCIR_15498</name>
</gene>
<reference evidence="3 4" key="1">
    <citation type="submission" date="2015-09" db="EMBL/GenBank/DDBJ databases">
        <title>Draft genome of the parasitic nematode Teladorsagia circumcincta isolate WARC Sus (inbred).</title>
        <authorList>
            <person name="Mitreva M."/>
        </authorList>
    </citation>
    <scope>NUCLEOTIDE SEQUENCE [LARGE SCALE GENOMIC DNA]</scope>
    <source>
        <strain evidence="3 4">S</strain>
    </source>
</reference>
<name>A0A2G9TY54_TELCI</name>
<feature type="region of interest" description="Disordered" evidence="1">
    <location>
        <begin position="84"/>
        <end position="104"/>
    </location>
</feature>
<feature type="signal peptide" evidence="2">
    <location>
        <begin position="1"/>
        <end position="19"/>
    </location>
</feature>
<proteinExistence type="predicted"/>